<accession>A0A2D0N0J4</accession>
<evidence type="ECO:0000313" key="2">
    <source>
        <dbReference type="Proteomes" id="UP000223913"/>
    </source>
</evidence>
<dbReference type="Proteomes" id="UP000223913">
    <property type="component" value="Unassembled WGS sequence"/>
</dbReference>
<dbReference type="RefSeq" id="WP_099154982.1">
    <property type="nucleotide sequence ID" value="NZ_PDUD01000051.1"/>
</dbReference>
<proteinExistence type="predicted"/>
<evidence type="ECO:0000313" key="1">
    <source>
        <dbReference type="EMBL" id="PHN01669.1"/>
    </source>
</evidence>
<name>A0A2D0N0J4_FLAN2</name>
<reference evidence="1 2" key="1">
    <citation type="submission" date="2017-10" db="EMBL/GenBank/DDBJ databases">
        <title>The draft genome sequence of Lewinella nigricans NBRC 102662.</title>
        <authorList>
            <person name="Wang K."/>
        </authorList>
    </citation>
    <scope>NUCLEOTIDE SEQUENCE [LARGE SCALE GENOMIC DNA]</scope>
    <source>
        <strain evidence="1 2">NBRC 102662</strain>
    </source>
</reference>
<comment type="caution">
    <text evidence="1">The sequence shown here is derived from an EMBL/GenBank/DDBJ whole genome shotgun (WGS) entry which is preliminary data.</text>
</comment>
<dbReference type="OrthoDB" id="1494486at2"/>
<dbReference type="AlphaFoldDB" id="A0A2D0N0J4"/>
<gene>
    <name evidence="1" type="ORF">CRP01_36235</name>
</gene>
<organism evidence="1 2">
    <name type="scientific">Flavilitoribacter nigricans (strain ATCC 23147 / DSM 23189 / NBRC 102662 / NCIMB 1420 / SS-2)</name>
    <name type="common">Lewinella nigricans</name>
    <dbReference type="NCBI Taxonomy" id="1122177"/>
    <lineage>
        <taxon>Bacteria</taxon>
        <taxon>Pseudomonadati</taxon>
        <taxon>Bacteroidota</taxon>
        <taxon>Saprospiria</taxon>
        <taxon>Saprospirales</taxon>
        <taxon>Lewinellaceae</taxon>
        <taxon>Flavilitoribacter</taxon>
    </lineage>
</organism>
<keyword evidence="2" id="KW-1185">Reference proteome</keyword>
<sequence>MAKFLYADFLENKREYNLAQAFWNRLLTSLLREYGYTYTPYINQMQNGEKEYDGNPIFSAFIPEIERAIRIIQVSPDEEGDDISAWIDDIELGRKTKTKKTKELVLDLKLSKEAKMLARDLIKRWIMNQFDDATLDQLLEREMN</sequence>
<dbReference type="EMBL" id="PDUD01000051">
    <property type="protein sequence ID" value="PHN01669.1"/>
    <property type="molecule type" value="Genomic_DNA"/>
</dbReference>
<protein>
    <submittedName>
        <fullName evidence="1">Uncharacterized protein</fullName>
    </submittedName>
</protein>